<dbReference type="InterPro" id="IPR014721">
    <property type="entry name" value="Ribsml_uS5_D2-typ_fold_subgr"/>
</dbReference>
<dbReference type="InterPro" id="IPR020539">
    <property type="entry name" value="RNase_P_CS"/>
</dbReference>
<evidence type="ECO:0000256" key="6">
    <source>
        <dbReference type="ARBA" id="ARBA00022884"/>
    </source>
</evidence>
<comment type="function">
    <text evidence="1">RNaseP catalyzes the removal of the 5'-leader sequence from pre-tRNA to produce the mature 5'-terminus. It can also cleave other RNA substrates such as 4.5S RNA. The protein component plays an auxiliary but essential role in vivo by binding to the 5'-leader sequence and broadening the substrate specificity of the ribozyme.</text>
</comment>
<dbReference type="SUPFAM" id="SSF54211">
    <property type="entry name" value="Ribosomal protein S5 domain 2-like"/>
    <property type="match status" value="1"/>
</dbReference>
<dbReference type="Pfam" id="PF00825">
    <property type="entry name" value="Ribonuclease_P"/>
    <property type="match status" value="1"/>
</dbReference>
<keyword evidence="4" id="KW-0255">Endonuclease</keyword>
<keyword evidence="6" id="KW-0694">RNA-binding</keyword>
<evidence type="ECO:0000256" key="2">
    <source>
        <dbReference type="ARBA" id="ARBA00022694"/>
    </source>
</evidence>
<evidence type="ECO:0000313" key="8">
    <source>
        <dbReference type="Proteomes" id="UP001235760"/>
    </source>
</evidence>
<gene>
    <name evidence="7" type="ORF">Q8X39_10780</name>
</gene>
<dbReference type="RefSeq" id="WP_305749679.1">
    <property type="nucleotide sequence ID" value="NZ_JAUZEE010000005.1"/>
</dbReference>
<keyword evidence="2" id="KW-0819">tRNA processing</keyword>
<keyword evidence="5" id="KW-0378">Hydrolase</keyword>
<evidence type="ECO:0000256" key="4">
    <source>
        <dbReference type="ARBA" id="ARBA00022759"/>
    </source>
</evidence>
<evidence type="ECO:0000256" key="3">
    <source>
        <dbReference type="ARBA" id="ARBA00022722"/>
    </source>
</evidence>
<organism evidence="7 8">
    <name type="scientific">Leptothrix discophora</name>
    <dbReference type="NCBI Taxonomy" id="89"/>
    <lineage>
        <taxon>Bacteria</taxon>
        <taxon>Pseudomonadati</taxon>
        <taxon>Pseudomonadota</taxon>
        <taxon>Betaproteobacteria</taxon>
        <taxon>Burkholderiales</taxon>
        <taxon>Sphaerotilaceae</taxon>
        <taxon>Leptothrix</taxon>
    </lineage>
</organism>
<dbReference type="Gene3D" id="3.30.230.10">
    <property type="match status" value="1"/>
</dbReference>
<keyword evidence="3" id="KW-0540">Nuclease</keyword>
<dbReference type="Proteomes" id="UP001235760">
    <property type="component" value="Unassembled WGS sequence"/>
</dbReference>
<keyword evidence="8" id="KW-1185">Reference proteome</keyword>
<comment type="caution">
    <text evidence="7">The sequence shown here is derived from an EMBL/GenBank/DDBJ whole genome shotgun (WGS) entry which is preliminary data.</text>
</comment>
<evidence type="ECO:0000313" key="7">
    <source>
        <dbReference type="EMBL" id="MDP4301121.1"/>
    </source>
</evidence>
<reference evidence="7 8" key="1">
    <citation type="submission" date="2023-08" db="EMBL/GenBank/DDBJ databases">
        <authorList>
            <person name="Roldan D.M."/>
            <person name="Menes R.J."/>
        </authorList>
    </citation>
    <scope>NUCLEOTIDE SEQUENCE [LARGE SCALE GENOMIC DNA]</scope>
    <source>
        <strain evidence="7 8">CCM 2812</strain>
    </source>
</reference>
<dbReference type="PROSITE" id="PS00648">
    <property type="entry name" value="RIBONUCLEASE_P"/>
    <property type="match status" value="1"/>
</dbReference>
<sequence length="162" mass="17416">MLCSLDGAKRFQAVLATRPCSKSAHFMLHYRAVDKLSTAPPVGVGRLVDDFGGRPVPVSLGLVVPKRHARRAVTRNLVRREARAQMTQRADHLPPGDWVLRLRAPFDRSTFSSAASAALLLVVREEITRLIADGLRAVAKASARASVPLPLPVPAPASGLST</sequence>
<name>A0ABT9G3Z0_LEPDI</name>
<dbReference type="InterPro" id="IPR000100">
    <property type="entry name" value="RNase_P"/>
</dbReference>
<evidence type="ECO:0000256" key="1">
    <source>
        <dbReference type="ARBA" id="ARBA00002663"/>
    </source>
</evidence>
<evidence type="ECO:0000256" key="5">
    <source>
        <dbReference type="ARBA" id="ARBA00022801"/>
    </source>
</evidence>
<proteinExistence type="predicted"/>
<accession>A0ABT9G3Z0</accession>
<dbReference type="EMBL" id="JAUZEE010000005">
    <property type="protein sequence ID" value="MDP4301121.1"/>
    <property type="molecule type" value="Genomic_DNA"/>
</dbReference>
<dbReference type="InterPro" id="IPR020568">
    <property type="entry name" value="Ribosomal_Su5_D2-typ_SF"/>
</dbReference>
<protein>
    <submittedName>
        <fullName evidence="7">Ribonuclease P protein component</fullName>
    </submittedName>
</protein>